<feature type="compositionally biased region" description="Basic and acidic residues" evidence="9">
    <location>
        <begin position="225"/>
        <end position="243"/>
    </location>
</feature>
<dbReference type="InterPro" id="IPR008207">
    <property type="entry name" value="Sig_transdc_His_kin_Hpt_dom"/>
</dbReference>
<dbReference type="GO" id="GO:0032993">
    <property type="term" value="C:protein-DNA complex"/>
    <property type="evidence" value="ECO:0007669"/>
    <property type="project" value="TreeGrafter"/>
</dbReference>
<dbReference type="Proteomes" id="UP000269154">
    <property type="component" value="Unassembled WGS sequence"/>
</dbReference>
<keyword evidence="2" id="KW-0902">Two-component regulatory system</keyword>
<dbReference type="SMART" id="SM00448">
    <property type="entry name" value="REC"/>
    <property type="match status" value="3"/>
</dbReference>
<evidence type="ECO:0000256" key="8">
    <source>
        <dbReference type="PROSITE-ProRule" id="PRU01091"/>
    </source>
</evidence>
<feature type="modified residue" description="4-aspartylphosphate" evidence="7">
    <location>
        <position position="51"/>
    </location>
</feature>
<evidence type="ECO:0000259" key="10">
    <source>
        <dbReference type="PROSITE" id="PS50110"/>
    </source>
</evidence>
<keyword evidence="4 8" id="KW-0238">DNA-binding</keyword>
<dbReference type="InterPro" id="IPR011006">
    <property type="entry name" value="CheY-like_superfamily"/>
</dbReference>
<comment type="caution">
    <text evidence="13">The sequence shown here is derived from an EMBL/GenBank/DDBJ whole genome shotgun (WGS) entry which is preliminary data.</text>
</comment>
<dbReference type="PROSITE" id="PS50110">
    <property type="entry name" value="RESPONSE_REGULATORY"/>
    <property type="match status" value="3"/>
</dbReference>
<organism evidence="13 14">
    <name type="scientific">Okeania hirsuta</name>
    <dbReference type="NCBI Taxonomy" id="1458930"/>
    <lineage>
        <taxon>Bacteria</taxon>
        <taxon>Bacillati</taxon>
        <taxon>Cyanobacteriota</taxon>
        <taxon>Cyanophyceae</taxon>
        <taxon>Oscillatoriophycideae</taxon>
        <taxon>Oscillatoriales</taxon>
        <taxon>Microcoleaceae</taxon>
        <taxon>Okeania</taxon>
    </lineage>
</organism>
<evidence type="ECO:0000313" key="13">
    <source>
        <dbReference type="EMBL" id="RQH45444.1"/>
    </source>
</evidence>
<dbReference type="InterPro" id="IPR039420">
    <property type="entry name" value="WalR-like"/>
</dbReference>
<feature type="DNA-binding region" description="OmpR/PhoB-type" evidence="8">
    <location>
        <begin position="124"/>
        <end position="223"/>
    </location>
</feature>
<dbReference type="GO" id="GO:0005829">
    <property type="term" value="C:cytosol"/>
    <property type="evidence" value="ECO:0007669"/>
    <property type="project" value="TreeGrafter"/>
</dbReference>
<proteinExistence type="predicted"/>
<dbReference type="Gene3D" id="6.10.250.690">
    <property type="match status" value="1"/>
</dbReference>
<dbReference type="Gene3D" id="1.20.120.160">
    <property type="entry name" value="HPT domain"/>
    <property type="match status" value="1"/>
</dbReference>
<dbReference type="PROSITE" id="PS50894">
    <property type="entry name" value="HPT"/>
    <property type="match status" value="1"/>
</dbReference>
<dbReference type="Pfam" id="PF01627">
    <property type="entry name" value="Hpt"/>
    <property type="match status" value="1"/>
</dbReference>
<dbReference type="FunFam" id="3.40.50.2300:FF:000001">
    <property type="entry name" value="DNA-binding response regulator PhoB"/>
    <property type="match status" value="1"/>
</dbReference>
<evidence type="ECO:0000256" key="9">
    <source>
        <dbReference type="SAM" id="MobiDB-lite"/>
    </source>
</evidence>
<feature type="modified residue" description="4-aspartylphosphate" evidence="7">
    <location>
        <position position="527"/>
    </location>
</feature>
<evidence type="ECO:0000313" key="14">
    <source>
        <dbReference type="Proteomes" id="UP000269154"/>
    </source>
</evidence>
<evidence type="ECO:0000256" key="5">
    <source>
        <dbReference type="ARBA" id="ARBA00023163"/>
    </source>
</evidence>
<dbReference type="CDD" id="cd00156">
    <property type="entry name" value="REC"/>
    <property type="match status" value="1"/>
</dbReference>
<gene>
    <name evidence="13" type="ORF">D5R40_10670</name>
</gene>
<dbReference type="Gene3D" id="1.10.10.10">
    <property type="entry name" value="Winged helix-like DNA-binding domain superfamily/Winged helix DNA-binding domain"/>
    <property type="match status" value="1"/>
</dbReference>
<feature type="domain" description="Response regulatory" evidence="10">
    <location>
        <begin position="465"/>
        <end position="591"/>
    </location>
</feature>
<keyword evidence="1 7" id="KW-0597">Phosphoprotein</keyword>
<dbReference type="GO" id="GO:0006355">
    <property type="term" value="P:regulation of DNA-templated transcription"/>
    <property type="evidence" value="ECO:0007669"/>
    <property type="project" value="InterPro"/>
</dbReference>
<dbReference type="InterPro" id="IPR036641">
    <property type="entry name" value="HPT_dom_sf"/>
</dbReference>
<dbReference type="SMART" id="SM00862">
    <property type="entry name" value="Trans_reg_C"/>
    <property type="match status" value="1"/>
</dbReference>
<evidence type="ECO:0000256" key="4">
    <source>
        <dbReference type="ARBA" id="ARBA00023125"/>
    </source>
</evidence>
<reference evidence="13 14" key="1">
    <citation type="journal article" date="2018" name="ACS Chem. Biol.">
        <title>Ketoreductase domain dysfunction expands chemodiversity: malyngamide biosynthesis in the cyanobacterium Okeania hirsuta.</title>
        <authorList>
            <person name="Moss N.A."/>
            <person name="Leao T."/>
            <person name="Rankin M."/>
            <person name="McCullough T.M."/>
            <person name="Qu P."/>
            <person name="Korobeynikov A."/>
            <person name="Smith J.L."/>
            <person name="Gerwick L."/>
            <person name="Gerwick W.H."/>
        </authorList>
    </citation>
    <scope>NUCLEOTIDE SEQUENCE [LARGE SCALE GENOMIC DNA]</scope>
    <source>
        <strain evidence="13 14">PAB10Feb10-1</strain>
    </source>
</reference>
<dbReference type="GO" id="GO:0000976">
    <property type="term" value="F:transcription cis-regulatory region binding"/>
    <property type="evidence" value="ECO:0007669"/>
    <property type="project" value="TreeGrafter"/>
</dbReference>
<dbReference type="CDD" id="cd17574">
    <property type="entry name" value="REC_OmpR"/>
    <property type="match status" value="1"/>
</dbReference>
<accession>A0A3N6QMC1</accession>
<dbReference type="GO" id="GO:0000156">
    <property type="term" value="F:phosphorelay response regulator activity"/>
    <property type="evidence" value="ECO:0007669"/>
    <property type="project" value="TreeGrafter"/>
</dbReference>
<dbReference type="InterPro" id="IPR001789">
    <property type="entry name" value="Sig_transdc_resp-reg_receiver"/>
</dbReference>
<keyword evidence="5" id="KW-0804">Transcription</keyword>
<evidence type="ECO:0000256" key="2">
    <source>
        <dbReference type="ARBA" id="ARBA00023012"/>
    </source>
</evidence>
<evidence type="ECO:0000256" key="7">
    <source>
        <dbReference type="PROSITE-ProRule" id="PRU00169"/>
    </source>
</evidence>
<dbReference type="EMBL" id="RCBY01000046">
    <property type="protein sequence ID" value="RQH45444.1"/>
    <property type="molecule type" value="Genomic_DNA"/>
</dbReference>
<dbReference type="PANTHER" id="PTHR48111:SF15">
    <property type="entry name" value="OMPR SUBFAMILY"/>
    <property type="match status" value="1"/>
</dbReference>
<dbReference type="AlphaFoldDB" id="A0A3N6QMC1"/>
<feature type="domain" description="Response regulatory" evidence="10">
    <location>
        <begin position="599"/>
        <end position="715"/>
    </location>
</feature>
<dbReference type="SUPFAM" id="SSF52172">
    <property type="entry name" value="CheY-like"/>
    <property type="match status" value="3"/>
</dbReference>
<dbReference type="Pfam" id="PF00072">
    <property type="entry name" value="Response_reg"/>
    <property type="match status" value="2"/>
</dbReference>
<dbReference type="CDD" id="cd00383">
    <property type="entry name" value="trans_reg_C"/>
    <property type="match status" value="1"/>
</dbReference>
<evidence type="ECO:0000256" key="1">
    <source>
        <dbReference type="ARBA" id="ARBA00022553"/>
    </source>
</evidence>
<dbReference type="OrthoDB" id="442759at2"/>
<dbReference type="RefSeq" id="WP_124154615.1">
    <property type="nucleotide sequence ID" value="NZ_CAWOLW010000401.1"/>
</dbReference>
<feature type="modified residue" description="4-aspartylphosphate" evidence="7">
    <location>
        <position position="648"/>
    </location>
</feature>
<dbReference type="PROSITE" id="PS51755">
    <property type="entry name" value="OMPR_PHOB"/>
    <property type="match status" value="1"/>
</dbReference>
<feature type="compositionally biased region" description="Basic and acidic residues" evidence="9">
    <location>
        <begin position="275"/>
        <end position="296"/>
    </location>
</feature>
<evidence type="ECO:0000259" key="11">
    <source>
        <dbReference type="PROSITE" id="PS50894"/>
    </source>
</evidence>
<name>A0A3N6QMC1_9CYAN</name>
<feature type="domain" description="HPt" evidence="11">
    <location>
        <begin position="335"/>
        <end position="442"/>
    </location>
</feature>
<dbReference type="Gene3D" id="3.40.50.2300">
    <property type="match status" value="3"/>
</dbReference>
<dbReference type="InterPro" id="IPR001867">
    <property type="entry name" value="OmpR/PhoB-type_DNA-bd"/>
</dbReference>
<dbReference type="SUPFAM" id="SSF47226">
    <property type="entry name" value="Histidine-containing phosphotransfer domain, HPT domain"/>
    <property type="match status" value="1"/>
</dbReference>
<dbReference type="Pfam" id="PF00486">
    <property type="entry name" value="Trans_reg_C"/>
    <property type="match status" value="1"/>
</dbReference>
<feature type="domain" description="OmpR/PhoB-type" evidence="12">
    <location>
        <begin position="124"/>
        <end position="223"/>
    </location>
</feature>
<protein>
    <submittedName>
        <fullName evidence="13">Response regulator</fullName>
    </submittedName>
</protein>
<feature type="region of interest" description="Disordered" evidence="9">
    <location>
        <begin position="225"/>
        <end position="301"/>
    </location>
</feature>
<evidence type="ECO:0000256" key="3">
    <source>
        <dbReference type="ARBA" id="ARBA00023015"/>
    </source>
</evidence>
<sequence>MKILVVEDDQFIAETLADALTEQLFAVDITTDGQAGWEQAQACDYDLILLDVMLPKLDGITLCQKLRYFNKNIPILLLTARNNNQDKVKGLNAGADDYVVKPFNLEELLARIRALLRRGNESASLIKKWGNLCLNPQNCEVTYNNKQLNLTPKEYEILNLFMHNNQRVFSCSAILDKVWSFEDTPTEDTVRAHIKGLRHKLKAVGAPSDLIETVYGLGYRLKQVEEGRRRKEEEGRKKEEGRRGTTPCRRQTQAVRPRDDDSRKRSKPSEVSSPWERRPREGTLTKRGNADQESKKWMGTQTPTNCKHCLCGKVLNSKEKDKEKSQKYQESQQKLQDSISKIWDRFQGSINERIGVLEQVVVAGKNEILEIDLQKKAQQEAHKLAGSLGTFGLVDSSDLAREIETLLAAEKTLNSDEIFNLSKLVKSLCNKIEQHSNIDKEKSDNQQIKYLDRQYSIPIVPECKLLLILDKDSLFAKQLVEDAVTKKIQFKLASDVLITTDIDAYINQDLNYSLPDLSFSPNVVLLDLEVAANSEKILAKISSQIPSLPVVVLNTKGELNDRVKIAKLGASAYLKKPLPAAQVIDIVLDIWRKNQTLATVMIVDDDLQILETIEQILTQWGIKVVTLSDERYFWKILENKVPDLLILDIEMPYFNGIDLCQVIRNDPHWNWLPVIFLTAHYNPIICHQVFTAGADDYICKPFKYSDLITRVINRIKRSISV</sequence>
<dbReference type="PANTHER" id="PTHR48111">
    <property type="entry name" value="REGULATOR OF RPOS"/>
    <property type="match status" value="1"/>
</dbReference>
<dbReference type="InterPro" id="IPR036388">
    <property type="entry name" value="WH-like_DNA-bd_sf"/>
</dbReference>
<feature type="domain" description="Response regulatory" evidence="10">
    <location>
        <begin position="2"/>
        <end position="116"/>
    </location>
</feature>
<keyword evidence="14" id="KW-1185">Reference proteome</keyword>
<keyword evidence="3" id="KW-0805">Transcription regulation</keyword>
<dbReference type="CDD" id="cd19935">
    <property type="entry name" value="REC_OmpR_CusR-like"/>
    <property type="match status" value="1"/>
</dbReference>
<evidence type="ECO:0000256" key="6">
    <source>
        <dbReference type="PROSITE-ProRule" id="PRU00110"/>
    </source>
</evidence>
<evidence type="ECO:0000259" key="12">
    <source>
        <dbReference type="PROSITE" id="PS51755"/>
    </source>
</evidence>
<feature type="modified residue" description="Phosphohistidine" evidence="6">
    <location>
        <position position="382"/>
    </location>
</feature>